<gene>
    <name evidence="7" type="ORF">LR48_Vigan11g145400</name>
</gene>
<dbReference type="SUPFAM" id="SSF103473">
    <property type="entry name" value="MFS general substrate transporter"/>
    <property type="match status" value="1"/>
</dbReference>
<evidence type="ECO:0000313" key="8">
    <source>
        <dbReference type="Proteomes" id="UP000053144"/>
    </source>
</evidence>
<evidence type="ECO:0000256" key="6">
    <source>
        <dbReference type="SAM" id="Phobius"/>
    </source>
</evidence>
<evidence type="ECO:0000256" key="3">
    <source>
        <dbReference type="ARBA" id="ARBA00022692"/>
    </source>
</evidence>
<feature type="transmembrane region" description="Helical" evidence="6">
    <location>
        <begin position="341"/>
        <end position="360"/>
    </location>
</feature>
<dbReference type="InterPro" id="IPR036259">
    <property type="entry name" value="MFS_trans_sf"/>
</dbReference>
<comment type="subcellular location">
    <subcellularLocation>
        <location evidence="1">Membrane</location>
        <topology evidence="1">Multi-pass membrane protein</topology>
    </subcellularLocation>
</comment>
<keyword evidence="3 6" id="KW-0812">Transmembrane</keyword>
<dbReference type="InterPro" id="IPR000109">
    <property type="entry name" value="POT_fam"/>
</dbReference>
<evidence type="ECO:0000256" key="1">
    <source>
        <dbReference type="ARBA" id="ARBA00004141"/>
    </source>
</evidence>
<feature type="transmembrane region" description="Helical" evidence="6">
    <location>
        <begin position="521"/>
        <end position="543"/>
    </location>
</feature>
<accession>A0A0L9VTM0</accession>
<comment type="similarity">
    <text evidence="2">Belongs to the major facilitator superfamily. Proton-dependent oligopeptide transporter (POT/PTR) (TC 2.A.17) family.</text>
</comment>
<dbReference type="CDD" id="cd17417">
    <property type="entry name" value="MFS_NPF5"/>
    <property type="match status" value="1"/>
</dbReference>
<dbReference type="AlphaFoldDB" id="A0A0L9VTM0"/>
<feature type="transmembrane region" description="Helical" evidence="6">
    <location>
        <begin position="689"/>
        <end position="708"/>
    </location>
</feature>
<dbReference type="GO" id="GO:0042937">
    <property type="term" value="F:tripeptide transmembrane transporter activity"/>
    <property type="evidence" value="ECO:0007669"/>
    <property type="project" value="InterPro"/>
</dbReference>
<name>A0A0L9VTM0_PHAAN</name>
<evidence type="ECO:0000256" key="4">
    <source>
        <dbReference type="ARBA" id="ARBA00022989"/>
    </source>
</evidence>
<dbReference type="InterPro" id="IPR044739">
    <property type="entry name" value="NRT1/PTR"/>
</dbReference>
<keyword evidence="4 6" id="KW-1133">Transmembrane helix</keyword>
<evidence type="ECO:0000256" key="5">
    <source>
        <dbReference type="ARBA" id="ARBA00023136"/>
    </source>
</evidence>
<evidence type="ECO:0000313" key="7">
    <source>
        <dbReference type="EMBL" id="KOM58420.1"/>
    </source>
</evidence>
<dbReference type="Gramene" id="KOM58420">
    <property type="protein sequence ID" value="KOM58420"/>
    <property type="gene ID" value="LR48_Vigan11g145400"/>
</dbReference>
<dbReference type="Pfam" id="PF00854">
    <property type="entry name" value="PTR2"/>
    <property type="match status" value="1"/>
</dbReference>
<dbReference type="Proteomes" id="UP000053144">
    <property type="component" value="Chromosome 11"/>
</dbReference>
<feature type="transmembrane region" description="Helical" evidence="6">
    <location>
        <begin position="605"/>
        <end position="624"/>
    </location>
</feature>
<reference evidence="8" key="1">
    <citation type="journal article" date="2015" name="Proc. Natl. Acad. Sci. U.S.A.">
        <title>Genome sequencing of adzuki bean (Vigna angularis) provides insight into high starch and low fat accumulation and domestication.</title>
        <authorList>
            <person name="Yang K."/>
            <person name="Tian Z."/>
            <person name="Chen C."/>
            <person name="Luo L."/>
            <person name="Zhao B."/>
            <person name="Wang Z."/>
            <person name="Yu L."/>
            <person name="Li Y."/>
            <person name="Sun Y."/>
            <person name="Li W."/>
            <person name="Chen Y."/>
            <person name="Li Y."/>
            <person name="Zhang Y."/>
            <person name="Ai D."/>
            <person name="Zhao J."/>
            <person name="Shang C."/>
            <person name="Ma Y."/>
            <person name="Wu B."/>
            <person name="Wang M."/>
            <person name="Gao L."/>
            <person name="Sun D."/>
            <person name="Zhang P."/>
            <person name="Guo F."/>
            <person name="Wang W."/>
            <person name="Li Y."/>
            <person name="Wang J."/>
            <person name="Varshney R.K."/>
            <person name="Wang J."/>
            <person name="Ling H.Q."/>
            <person name="Wan P."/>
        </authorList>
    </citation>
    <scope>NUCLEOTIDE SEQUENCE</scope>
    <source>
        <strain evidence="8">cv. Jingnong 6</strain>
    </source>
</reference>
<dbReference type="Gene3D" id="1.20.1250.20">
    <property type="entry name" value="MFS general substrate transporter like domains"/>
    <property type="match status" value="1"/>
</dbReference>
<dbReference type="GO" id="GO:0016020">
    <property type="term" value="C:membrane"/>
    <property type="evidence" value="ECO:0007669"/>
    <property type="project" value="UniProtKB-SubCell"/>
</dbReference>
<proteinExistence type="inferred from homology"/>
<feature type="transmembrane region" description="Helical" evidence="6">
    <location>
        <begin position="229"/>
        <end position="249"/>
    </location>
</feature>
<dbReference type="PANTHER" id="PTHR11654">
    <property type="entry name" value="OLIGOPEPTIDE TRANSPORTER-RELATED"/>
    <property type="match status" value="1"/>
</dbReference>
<organism evidence="7 8">
    <name type="scientific">Phaseolus angularis</name>
    <name type="common">Azuki bean</name>
    <name type="synonym">Vigna angularis</name>
    <dbReference type="NCBI Taxonomy" id="3914"/>
    <lineage>
        <taxon>Eukaryota</taxon>
        <taxon>Viridiplantae</taxon>
        <taxon>Streptophyta</taxon>
        <taxon>Embryophyta</taxon>
        <taxon>Tracheophyta</taxon>
        <taxon>Spermatophyta</taxon>
        <taxon>Magnoliopsida</taxon>
        <taxon>eudicotyledons</taxon>
        <taxon>Gunneridae</taxon>
        <taxon>Pentapetalae</taxon>
        <taxon>rosids</taxon>
        <taxon>fabids</taxon>
        <taxon>Fabales</taxon>
        <taxon>Fabaceae</taxon>
        <taxon>Papilionoideae</taxon>
        <taxon>50 kb inversion clade</taxon>
        <taxon>NPAAA clade</taxon>
        <taxon>indigoferoid/millettioid clade</taxon>
        <taxon>Phaseoleae</taxon>
        <taxon>Vigna</taxon>
    </lineage>
</organism>
<protein>
    <submittedName>
        <fullName evidence="7">Uncharacterized protein</fullName>
    </submittedName>
</protein>
<dbReference type="EMBL" id="CM003381">
    <property type="protein sequence ID" value="KOM58420.1"/>
    <property type="molecule type" value="Genomic_DNA"/>
</dbReference>
<sequence>MAARFRCGLEREICGGVNLNCDLGLQVRDVIHDFRALISFPIWGFLICTLEHVMMVDDVRTCDGEFVMVVDDVAREVVMMACNGTHDDKEGDACGCCGGRTMVAYGAASSWRVHGDASQCNNHKNPILTKHFDKEKASILLATFMEKNKTDANCDEINDEMKWVLDSSLDHKGRVPLRASTGSWRSSLFIIAIEFSERLSYFGIATSLVLYLTKVIHQDLKTAVKNVNYWSGVTTLMPLLGGFLADAYLGRYCTVIASCIVYLMGLVLLSLSWFLPGLKPCDHGATCIEPRRIHEVAFFLGIYLISIGTGGHKPSLESFGADQFDDNNAKERRQKMSFFNWWNSGLCSGIILGVTVIVYAQERINWGAAYIILTVVMAISLLIFLIGRPYYRYTTPTGSPLTPMLQVLVAAISKRKLPYPSSSTQLYELSKAESNGERFLVHTKKLKFLDKAAITENEGNLEEKQSPWRLATVTKVEELKLIINMIPIWVFTLPFGICAAQTSTFFIKQGAIMNRKLGNGFEVPPASIFTLAALGMISAVILYDNVLVPTLRKLTGNERGINILQRIGIGMVFSVLSMIVAALVERKRLDAVEMNGPIKGSLSMSVFWLGPQFIIIGVGDGFALVGLQEYFYDQVPDSMRSLGIALYLSVIGAASFLSSVLITIVDHVTSKSGKSWFGKDLNSSRLDKFFWLLALITTLNLFMFVFFARKYNYKNVQKLAVADCYEDKSDDGKADVRV</sequence>
<dbReference type="GO" id="GO:0071916">
    <property type="term" value="F:dipeptide transmembrane transporter activity"/>
    <property type="evidence" value="ECO:0007669"/>
    <property type="project" value="InterPro"/>
</dbReference>
<dbReference type="OMA" id="INDEMKW"/>
<feature type="transmembrane region" description="Helical" evidence="6">
    <location>
        <begin position="563"/>
        <end position="584"/>
    </location>
</feature>
<evidence type="ECO:0000256" key="2">
    <source>
        <dbReference type="ARBA" id="ARBA00005982"/>
    </source>
</evidence>
<feature type="transmembrane region" description="Helical" evidence="6">
    <location>
        <begin position="644"/>
        <end position="668"/>
    </location>
</feature>
<feature type="transmembrane region" description="Helical" evidence="6">
    <location>
        <begin position="481"/>
        <end position="500"/>
    </location>
</feature>
<feature type="transmembrane region" description="Helical" evidence="6">
    <location>
        <begin position="255"/>
        <end position="275"/>
    </location>
</feature>
<keyword evidence="5 6" id="KW-0472">Membrane</keyword>
<feature type="transmembrane region" description="Helical" evidence="6">
    <location>
        <begin position="367"/>
        <end position="387"/>
    </location>
</feature>